<evidence type="ECO:0000313" key="2">
    <source>
        <dbReference type="EMBL" id="WOC32520.1"/>
    </source>
</evidence>
<evidence type="ECO:0000313" key="3">
    <source>
        <dbReference type="Proteomes" id="UP001300604"/>
    </source>
</evidence>
<gene>
    <name evidence="2" type="ORF">PXC00_01235</name>
</gene>
<protein>
    <submittedName>
        <fullName evidence="2">Uncharacterized protein</fullName>
    </submittedName>
</protein>
<dbReference type="Proteomes" id="UP001300604">
    <property type="component" value="Chromosome"/>
</dbReference>
<evidence type="ECO:0000256" key="1">
    <source>
        <dbReference type="SAM" id="Phobius"/>
    </source>
</evidence>
<feature type="transmembrane region" description="Helical" evidence="1">
    <location>
        <begin position="349"/>
        <end position="374"/>
    </location>
</feature>
<reference evidence="3" key="3">
    <citation type="submission" date="2024-06" db="EMBL/GenBank/DDBJ databases">
        <authorList>
            <person name="Zeng C."/>
        </authorList>
    </citation>
    <scope>NUCLEOTIDE SEQUENCE [LARGE SCALE GENOMIC DNA]</scope>
    <source>
        <strain evidence="3">ZCY20-5</strain>
    </source>
</reference>
<dbReference type="RefSeq" id="WP_316935044.1">
    <property type="nucleotide sequence ID" value="NZ_CP135996.1"/>
</dbReference>
<feature type="transmembrane region" description="Helical" evidence="1">
    <location>
        <begin position="302"/>
        <end position="323"/>
    </location>
</feature>
<feature type="transmembrane region" description="Helical" evidence="1">
    <location>
        <begin position="394"/>
        <end position="415"/>
    </location>
</feature>
<feature type="transmembrane region" description="Helical" evidence="1">
    <location>
        <begin position="20"/>
        <end position="39"/>
    </location>
</feature>
<name>A0AA97H2A1_9FIRM</name>
<keyword evidence="1" id="KW-1133">Transmembrane helix</keyword>
<accession>A0AA97H2A1</accession>
<keyword evidence="1" id="KW-0812">Transmembrane</keyword>
<proteinExistence type="predicted"/>
<organism evidence="2 3">
    <name type="scientific">Caproicibacterium argilliputei</name>
    <dbReference type="NCBI Taxonomy" id="3030016"/>
    <lineage>
        <taxon>Bacteria</taxon>
        <taxon>Bacillati</taxon>
        <taxon>Bacillota</taxon>
        <taxon>Clostridia</taxon>
        <taxon>Eubacteriales</taxon>
        <taxon>Oscillospiraceae</taxon>
        <taxon>Caproicibacterium</taxon>
    </lineage>
</organism>
<reference evidence="3" key="2">
    <citation type="submission" date="2024-06" db="EMBL/GenBank/DDBJ databases">
        <title>Caproicibacterium argilliputei sp. nov, a novel caproic acid producing anaerobic bacterium isolated from pit mud.</title>
        <authorList>
            <person name="Zeng C."/>
        </authorList>
    </citation>
    <scope>NUCLEOTIDE SEQUENCE [LARGE SCALE GENOMIC DNA]</scope>
    <source>
        <strain evidence="3">ZCY20-5</strain>
    </source>
</reference>
<keyword evidence="3" id="KW-1185">Reference proteome</keyword>
<sequence>MKTFWLSIRLFWKRPIANCVLALELAAISILTVIFGNIFQYSQSCINVFTTSSSRVLFCSNTVPPQPDAITMDSRNAYTAKIKQLQKKYPFIKGYSMFNTSDLALDAESITNLVQNSQSIPTTRGSHVLLYDNATIESLHFSLSSGKWLGTSLVDGKIPCVIGGIYAKRFHVGDTLPGYTVLRNDNGGVRAIPKQDFVVTGILSLPQLTPDLNFSSSVTDRASAFFDDMTNYSMFLIAPSQLYKGVRTSGIESQSSFLYLDRSATTDQIEQVRAEFGRGFTELDTEMITAEQADKLQTLQTMMPFLITFFLVVFLGLVSMSMLTTMKNLRLFKVYYLTGCPRKQILQMLLWYMLFYLILAGALFTVVFAALQHIELHTTLVLRAYLILQPQSVLWILLICAIVIVCSLLAPYLILQKNDLAALLRKE</sequence>
<dbReference type="KEGG" id="carl:PXC00_01235"/>
<dbReference type="AlphaFoldDB" id="A0AA97H2A1"/>
<reference evidence="2 3" key="1">
    <citation type="submission" date="2024-06" db="EMBL/GenBank/DDBJ databases">
        <title>Caproicibacterium argilliputei sp. nov, a novel caproic acid producing anaerobic bacterium isolated from pit mud.</title>
        <authorList>
            <person name="Xia S."/>
        </authorList>
    </citation>
    <scope>NUCLEOTIDE SEQUENCE [LARGE SCALE GENOMIC DNA]</scope>
    <source>
        <strain evidence="2 3">ZCY20-5</strain>
    </source>
</reference>
<keyword evidence="1" id="KW-0472">Membrane</keyword>
<dbReference type="EMBL" id="CP135996">
    <property type="protein sequence ID" value="WOC32520.1"/>
    <property type="molecule type" value="Genomic_DNA"/>
</dbReference>